<evidence type="ECO:0000313" key="3">
    <source>
        <dbReference type="Proteomes" id="UP000307790"/>
    </source>
</evidence>
<gene>
    <name evidence="2" type="ORF">FE810_13835</name>
</gene>
<dbReference type="GO" id="GO:0047617">
    <property type="term" value="F:fatty acyl-CoA hydrolase activity"/>
    <property type="evidence" value="ECO:0007669"/>
    <property type="project" value="TreeGrafter"/>
</dbReference>
<dbReference type="InterPro" id="IPR029058">
    <property type="entry name" value="AB_hydrolase_fold"/>
</dbReference>
<keyword evidence="2" id="KW-0378">Hydrolase</keyword>
<reference evidence="2 3" key="1">
    <citation type="submission" date="2019-05" db="EMBL/GenBank/DDBJ databases">
        <title>Genome sequences of Thalassotalea litorea 1K03283.</title>
        <authorList>
            <person name="Zhang D."/>
        </authorList>
    </citation>
    <scope>NUCLEOTIDE SEQUENCE [LARGE SCALE GENOMIC DNA]</scope>
    <source>
        <strain evidence="2 3">MCCC 1K03283</strain>
    </source>
</reference>
<evidence type="ECO:0000313" key="2">
    <source>
        <dbReference type="EMBL" id="TLU61594.1"/>
    </source>
</evidence>
<dbReference type="InterPro" id="IPR014940">
    <property type="entry name" value="BAAT_C"/>
</dbReference>
<dbReference type="PANTHER" id="PTHR10824">
    <property type="entry name" value="ACYL-COENZYME A THIOESTERASE-RELATED"/>
    <property type="match status" value="1"/>
</dbReference>
<dbReference type="OrthoDB" id="8922993at2"/>
<dbReference type="Pfam" id="PF08840">
    <property type="entry name" value="BAAT_C"/>
    <property type="match status" value="1"/>
</dbReference>
<protein>
    <submittedName>
        <fullName evidence="2">Alpha/beta hydrolase</fullName>
    </submittedName>
</protein>
<dbReference type="PANTHER" id="PTHR10824:SF4">
    <property type="entry name" value="ACYL-COENZYME A THIOESTERASE 1-LIKE"/>
    <property type="match status" value="1"/>
</dbReference>
<proteinExistence type="predicted"/>
<feature type="domain" description="BAAT/Acyl-CoA thioester hydrolase C-terminal" evidence="1">
    <location>
        <begin position="108"/>
        <end position="267"/>
    </location>
</feature>
<dbReference type="Gene3D" id="3.40.50.1820">
    <property type="entry name" value="alpha/beta hydrolase"/>
    <property type="match status" value="1"/>
</dbReference>
<sequence>MVQLLALQGYSVHKFIPFLLLIVSLVPFSLQAENHEYEVSKVEYKNLVANLYLPKTEEKLPVVIAFGGFEGGLDTGNANGEMIAPHGVAVLGLAYFKEKGISQTLDQIPMEYFIEAINYLENHPLIDSSKIGVVGGSRGSEAAFLLASMDSRIKSVVVTTPSKVAWYGLTMPKSAWTIDGQDIPALGLELDSNAKLIDRFTVALENKTNVNKSLFKFENINGPILMISAENDQVWPSFQMSKDIEVYLKSKQFKHKIVHNSYKTGHGFSKETAPEIKKSIINHFVSTL</sequence>
<comment type="caution">
    <text evidence="2">The sequence shown here is derived from an EMBL/GenBank/DDBJ whole genome shotgun (WGS) entry which is preliminary data.</text>
</comment>
<dbReference type="AlphaFoldDB" id="A0A5R9IGA0"/>
<name>A0A5R9IGA0_9GAMM</name>
<dbReference type="GO" id="GO:0006631">
    <property type="term" value="P:fatty acid metabolic process"/>
    <property type="evidence" value="ECO:0007669"/>
    <property type="project" value="TreeGrafter"/>
</dbReference>
<organism evidence="2 3">
    <name type="scientific">Thalassotalea litorea</name>
    <dbReference type="NCBI Taxonomy" id="2020715"/>
    <lineage>
        <taxon>Bacteria</taxon>
        <taxon>Pseudomonadati</taxon>
        <taxon>Pseudomonadota</taxon>
        <taxon>Gammaproteobacteria</taxon>
        <taxon>Alteromonadales</taxon>
        <taxon>Colwelliaceae</taxon>
        <taxon>Thalassotalea</taxon>
    </lineage>
</organism>
<dbReference type="Proteomes" id="UP000307790">
    <property type="component" value="Unassembled WGS sequence"/>
</dbReference>
<accession>A0A5R9IGA0</accession>
<dbReference type="GO" id="GO:0006637">
    <property type="term" value="P:acyl-CoA metabolic process"/>
    <property type="evidence" value="ECO:0007669"/>
    <property type="project" value="TreeGrafter"/>
</dbReference>
<evidence type="ECO:0000259" key="1">
    <source>
        <dbReference type="Pfam" id="PF08840"/>
    </source>
</evidence>
<keyword evidence="3" id="KW-1185">Reference proteome</keyword>
<dbReference type="EMBL" id="VCBC01000015">
    <property type="protein sequence ID" value="TLU61594.1"/>
    <property type="molecule type" value="Genomic_DNA"/>
</dbReference>
<dbReference type="SUPFAM" id="SSF53474">
    <property type="entry name" value="alpha/beta-Hydrolases"/>
    <property type="match status" value="1"/>
</dbReference>